<dbReference type="PANTHER" id="PTHR47326">
    <property type="entry name" value="TRANSPOSABLE ELEMENT TC3 TRANSPOSASE-LIKE PROTEIN"/>
    <property type="match status" value="1"/>
</dbReference>
<dbReference type="PANTHER" id="PTHR47326:SF1">
    <property type="entry name" value="HTH PSQ-TYPE DOMAIN-CONTAINING PROTEIN"/>
    <property type="match status" value="1"/>
</dbReference>
<feature type="non-terminal residue" evidence="1">
    <location>
        <position position="130"/>
    </location>
</feature>
<organism evidence="1">
    <name type="scientific">Lepeophtheirus salmonis</name>
    <name type="common">Salmon louse</name>
    <name type="synonym">Caligus salmonis</name>
    <dbReference type="NCBI Taxonomy" id="72036"/>
    <lineage>
        <taxon>Eukaryota</taxon>
        <taxon>Metazoa</taxon>
        <taxon>Ecdysozoa</taxon>
        <taxon>Arthropoda</taxon>
        <taxon>Crustacea</taxon>
        <taxon>Multicrustacea</taxon>
        <taxon>Hexanauplia</taxon>
        <taxon>Copepoda</taxon>
        <taxon>Siphonostomatoida</taxon>
        <taxon>Caligidae</taxon>
        <taxon>Lepeophtheirus</taxon>
    </lineage>
</organism>
<evidence type="ECO:0000313" key="1">
    <source>
        <dbReference type="EMBL" id="CDW33040.1"/>
    </source>
</evidence>
<dbReference type="GO" id="GO:0003676">
    <property type="term" value="F:nucleic acid binding"/>
    <property type="evidence" value="ECO:0007669"/>
    <property type="project" value="InterPro"/>
</dbReference>
<sequence length="130" mass="15217">MTPYIFKKGLRVDTEVYLKVLQDVVWPWIKSLVGDRPWMWQQDSAPAHKANRTQGWLNRNAFAFVSFSFWPPSSPDLNPLDYFVWSYVENMTNGSSHNTKEKFSELEPAQIKNACSRFRSRIERVLDADS</sequence>
<dbReference type="AlphaFoldDB" id="A0A0K2U4T1"/>
<protein>
    <submittedName>
        <fullName evidence="1">Putative LOC100206390 [Hydra vulgaris]</fullName>
    </submittedName>
</protein>
<dbReference type="EMBL" id="HACA01015680">
    <property type="protein sequence ID" value="CDW33041.1"/>
    <property type="molecule type" value="Transcribed_RNA"/>
</dbReference>
<dbReference type="EMBL" id="HACA01015679">
    <property type="protein sequence ID" value="CDW33040.1"/>
    <property type="molecule type" value="Transcribed_RNA"/>
</dbReference>
<proteinExistence type="predicted"/>
<dbReference type="InterPro" id="IPR036397">
    <property type="entry name" value="RNaseH_sf"/>
</dbReference>
<accession>A0A0K2U4T1</accession>
<reference evidence="1" key="1">
    <citation type="submission" date="2014-05" db="EMBL/GenBank/DDBJ databases">
        <authorList>
            <person name="Chronopoulou M."/>
        </authorList>
    </citation>
    <scope>NUCLEOTIDE SEQUENCE</scope>
    <source>
        <tissue evidence="1">Whole organism</tissue>
    </source>
</reference>
<dbReference type="Gene3D" id="3.30.420.10">
    <property type="entry name" value="Ribonuclease H-like superfamily/Ribonuclease H"/>
    <property type="match status" value="1"/>
</dbReference>
<name>A0A0K2U4T1_LEPSM</name>